<dbReference type="RefSeq" id="WP_301202105.1">
    <property type="nucleotide sequence ID" value="NZ_JAPDPI010000054.1"/>
</dbReference>
<accession>A0AAE3MHN0</accession>
<dbReference type="InterPro" id="IPR024079">
    <property type="entry name" value="MetalloPept_cat_dom_sf"/>
</dbReference>
<dbReference type="InterPro" id="IPR038171">
    <property type="entry name" value="M64_N_sf"/>
</dbReference>
<dbReference type="AlphaFoldDB" id="A0AAE3MHN0"/>
<evidence type="ECO:0000313" key="2">
    <source>
        <dbReference type="EMBL" id="MCW3807661.1"/>
    </source>
</evidence>
<comment type="caution">
    <text evidence="2">The sequence shown here is derived from an EMBL/GenBank/DDBJ whole genome shotgun (WGS) entry which is preliminary data.</text>
</comment>
<dbReference type="Gene3D" id="3.40.390.10">
    <property type="entry name" value="Collagenase (Catalytic Domain)"/>
    <property type="match status" value="1"/>
</dbReference>
<organism evidence="2 3">
    <name type="scientific">Plebeiibacterium marinum</name>
    <dbReference type="NCBI Taxonomy" id="2992111"/>
    <lineage>
        <taxon>Bacteria</taxon>
        <taxon>Pseudomonadati</taxon>
        <taxon>Bacteroidota</taxon>
        <taxon>Bacteroidia</taxon>
        <taxon>Marinilabiliales</taxon>
        <taxon>Marinilabiliaceae</taxon>
        <taxon>Plebeiibacterium</taxon>
    </lineage>
</organism>
<reference evidence="2" key="1">
    <citation type="submission" date="2022-10" db="EMBL/GenBank/DDBJ databases">
        <authorList>
            <person name="Yu W.X."/>
        </authorList>
    </citation>
    <scope>NUCLEOTIDE SEQUENCE</scope>
    <source>
        <strain evidence="2">D04</strain>
    </source>
</reference>
<dbReference type="InterPro" id="IPR032625">
    <property type="entry name" value="M64_N"/>
</dbReference>
<evidence type="ECO:0000313" key="3">
    <source>
        <dbReference type="Proteomes" id="UP001207408"/>
    </source>
</evidence>
<dbReference type="Pfam" id="PF09471">
    <property type="entry name" value="Peptidase_M64"/>
    <property type="match status" value="2"/>
</dbReference>
<name>A0AAE3MHN0_9BACT</name>
<dbReference type="Gene3D" id="2.60.40.3250">
    <property type="entry name" value="Peptidase M64, N-terminal domain"/>
    <property type="match status" value="1"/>
</dbReference>
<evidence type="ECO:0000259" key="1">
    <source>
        <dbReference type="Pfam" id="PF16217"/>
    </source>
</evidence>
<protein>
    <submittedName>
        <fullName evidence="2">IgA Peptidase M64</fullName>
    </submittedName>
</protein>
<sequence length="425" mass="48434">MKYLYLILIFFVSGIYNTSAQSSKHFTNETLRIDFVLSGNHSNTSASIFELKKETFWGGSPIEKDAFGYGEFRVVVKDSTRKDILFSRGFCTLFEEWQTTDEAKSVDKAFHQTTLTPFPKQKVNISIEKRKKDGSYKTLLSSFVDPDDFGIIHPSPSNIKTHKLIDNGSPDECVDIVFVGDGYTSEELEKFHDDIKRMTDYLFSQKPFNKHKSKFNIWAVDAVSENSGMTNPRKNNWKNTALKSSFNTFNSDRYLESTHTFLIRDYAGLVPYDQIYVLANTEKYGGGGIYNHFSLTSVDNPKSLTVFIHEFGHGFAGLGDEYYSSSTSYNDFFDLNTEPWQPNITTLVDFDSKWKKMIKKSTPQPTPATQEFTNKVGVYEGGGYVAKGIFRPYIDCRMKSNEAEGFCPVCQKAIEDMIMFLIGKK</sequence>
<gene>
    <name evidence="2" type="ORF">OM074_18685</name>
</gene>
<keyword evidence="3" id="KW-1185">Reference proteome</keyword>
<dbReference type="Pfam" id="PF16217">
    <property type="entry name" value="M64_N"/>
    <property type="match status" value="1"/>
</dbReference>
<dbReference type="InterPro" id="IPR019026">
    <property type="entry name" value="Peptidase_M64_IgA"/>
</dbReference>
<proteinExistence type="predicted"/>
<feature type="domain" description="Peptidase M64 N-terminal" evidence="1">
    <location>
        <begin position="24"/>
        <end position="139"/>
    </location>
</feature>
<dbReference type="GO" id="GO:0008237">
    <property type="term" value="F:metallopeptidase activity"/>
    <property type="evidence" value="ECO:0007669"/>
    <property type="project" value="InterPro"/>
</dbReference>
<dbReference type="Proteomes" id="UP001207408">
    <property type="component" value="Unassembled WGS sequence"/>
</dbReference>
<dbReference type="EMBL" id="JAPDPI010000054">
    <property type="protein sequence ID" value="MCW3807661.1"/>
    <property type="molecule type" value="Genomic_DNA"/>
</dbReference>